<sequence>MLSVAHNASLVQIARLSARRVATDLPALTQVALGLSPEIVTSRNYSARPHGRSTVEANNLTGHLEAKFQSNV</sequence>
<dbReference type="HOGENOM" id="CLU_2721835_0_0_1"/>
<reference evidence="1 2" key="1">
    <citation type="journal article" date="2012" name="PLoS Pathog.">
        <title>Diverse lifestyles and strategies of plant pathogenesis encoded in the genomes of eighteen Dothideomycetes fungi.</title>
        <authorList>
            <person name="Ohm R.A."/>
            <person name="Feau N."/>
            <person name="Henrissat B."/>
            <person name="Schoch C.L."/>
            <person name="Horwitz B.A."/>
            <person name="Barry K.W."/>
            <person name="Condon B.J."/>
            <person name="Copeland A.C."/>
            <person name="Dhillon B."/>
            <person name="Glaser F."/>
            <person name="Hesse C.N."/>
            <person name="Kosti I."/>
            <person name="LaButti K."/>
            <person name="Lindquist E.A."/>
            <person name="Lucas S."/>
            <person name="Salamov A.A."/>
            <person name="Bradshaw R.E."/>
            <person name="Ciuffetti L."/>
            <person name="Hamelin R.C."/>
            <person name="Kema G.H.J."/>
            <person name="Lawrence C."/>
            <person name="Scott J.A."/>
            <person name="Spatafora J.W."/>
            <person name="Turgeon B.G."/>
            <person name="de Wit P.J.G.M."/>
            <person name="Zhong S."/>
            <person name="Goodwin S.B."/>
            <person name="Grigoriev I.V."/>
        </authorList>
    </citation>
    <scope>NUCLEOTIDE SEQUENCE [LARGE SCALE GENOMIC DNA]</scope>
    <source>
        <strain evidence="1 2">UAMH 10762</strain>
    </source>
</reference>
<dbReference type="GeneID" id="19111897"/>
<name>M2ND95_BAUPA</name>
<dbReference type="Proteomes" id="UP000011761">
    <property type="component" value="Unassembled WGS sequence"/>
</dbReference>
<protein>
    <submittedName>
        <fullName evidence="1">Uncharacterized protein</fullName>
    </submittedName>
</protein>
<organism evidence="1 2">
    <name type="scientific">Baudoinia panamericana (strain UAMH 10762)</name>
    <name type="common">Angels' share fungus</name>
    <name type="synonym">Baudoinia compniacensis (strain UAMH 10762)</name>
    <dbReference type="NCBI Taxonomy" id="717646"/>
    <lineage>
        <taxon>Eukaryota</taxon>
        <taxon>Fungi</taxon>
        <taxon>Dikarya</taxon>
        <taxon>Ascomycota</taxon>
        <taxon>Pezizomycotina</taxon>
        <taxon>Dothideomycetes</taxon>
        <taxon>Dothideomycetidae</taxon>
        <taxon>Mycosphaerellales</taxon>
        <taxon>Teratosphaeriaceae</taxon>
        <taxon>Baudoinia</taxon>
    </lineage>
</organism>
<dbReference type="EMBL" id="KB445554">
    <property type="protein sequence ID" value="EMC97184.1"/>
    <property type="molecule type" value="Genomic_DNA"/>
</dbReference>
<gene>
    <name evidence="1" type="ORF">BAUCODRAFT_32925</name>
</gene>
<dbReference type="RefSeq" id="XP_007675206.1">
    <property type="nucleotide sequence ID" value="XM_007677016.1"/>
</dbReference>
<evidence type="ECO:0000313" key="1">
    <source>
        <dbReference type="EMBL" id="EMC97184.1"/>
    </source>
</evidence>
<accession>M2ND95</accession>
<dbReference type="KEGG" id="bcom:BAUCODRAFT_32925"/>
<dbReference type="AlphaFoldDB" id="M2ND95"/>
<evidence type="ECO:0000313" key="2">
    <source>
        <dbReference type="Proteomes" id="UP000011761"/>
    </source>
</evidence>
<proteinExistence type="predicted"/>
<keyword evidence="2" id="KW-1185">Reference proteome</keyword>